<accession>A0A225NLT9</accession>
<feature type="signal peptide" evidence="6">
    <location>
        <begin position="1"/>
        <end position="19"/>
    </location>
</feature>
<dbReference type="GO" id="GO:0004130">
    <property type="term" value="F:cytochrome-c peroxidase activity"/>
    <property type="evidence" value="ECO:0007669"/>
    <property type="project" value="TreeGrafter"/>
</dbReference>
<dbReference type="GO" id="GO:0009055">
    <property type="term" value="F:electron transfer activity"/>
    <property type="evidence" value="ECO:0007669"/>
    <property type="project" value="InterPro"/>
</dbReference>
<dbReference type="AlphaFoldDB" id="A0A225NLT9"/>
<feature type="domain" description="Cytochrome c" evidence="7">
    <location>
        <begin position="296"/>
        <end position="478"/>
    </location>
</feature>
<reference evidence="8 9" key="1">
    <citation type="submission" date="2013-04" db="EMBL/GenBank/DDBJ databases">
        <title>Oceanicola sp. 22II1-22F33 Genome Sequencing.</title>
        <authorList>
            <person name="Lai Q."/>
            <person name="Li G."/>
            <person name="Shao Z."/>
        </authorList>
    </citation>
    <scope>NUCLEOTIDE SEQUENCE [LARGE SCALE GENOMIC DNA]</scope>
    <source>
        <strain evidence="8 9">22II1-22F33</strain>
    </source>
</reference>
<proteinExistence type="predicted"/>
<keyword evidence="2 4" id="KW-0479">Metal-binding</keyword>
<dbReference type="GO" id="GO:0046872">
    <property type="term" value="F:metal ion binding"/>
    <property type="evidence" value="ECO:0007669"/>
    <property type="project" value="UniProtKB-KW"/>
</dbReference>
<dbReference type="RefSeq" id="WP_088649870.1">
    <property type="nucleotide sequence ID" value="NZ_AQQR01000003.1"/>
</dbReference>
<dbReference type="GO" id="GO:0020037">
    <property type="term" value="F:heme binding"/>
    <property type="evidence" value="ECO:0007669"/>
    <property type="project" value="InterPro"/>
</dbReference>
<sequence length="478" mass="52389">MIRAFDAPLLRPLCLIVAAAPLLLAGCRDEAETEGDAARHRSPTGAVARSEQAAGDPEKGYDALVNEPYVSCGIPWSAYSRLNPDPGLSVPGRTGRNAELPYASTAHVNADGVEIVSGNCLICHANRIGDEVIVGLGNEFADFTRDPRRLALQAANYVRGAPETAAWQHWADRVEGIGPYVQTRTVGVNPAPNLTWALMAHLDPETLAWSQEPLIAPPPEDPIPISVPPWWGMRKKNAMFYTTIGRGDHARFMLLASMLCIESPEEAEAIAGYAEDIRAYITSLDAPDYPYPVDETLAARGAEIFQRDCAACHGTYGEDETYPNLVIPYEEVGTDPTYAVEQTDGSRDRFYDWVARSPYGDDQSAAPAPGYIAPPLDGVWATAPYLHNGSVPNMAALLSSSLRPTFWRHRTDPRRYDPEVMGWAHEVLDTGQEEETDPDARRLIYDTTLRGYANTGHSYSDDLDDASVQALIEYLKTL</sequence>
<gene>
    <name evidence="8" type="ORF">ATO3_10910</name>
</gene>
<evidence type="ECO:0000256" key="2">
    <source>
        <dbReference type="ARBA" id="ARBA00022723"/>
    </source>
</evidence>
<dbReference type="PANTHER" id="PTHR30600:SF9">
    <property type="entry name" value="BLR7738 PROTEIN"/>
    <property type="match status" value="1"/>
</dbReference>
<evidence type="ECO:0000256" key="6">
    <source>
        <dbReference type="SAM" id="SignalP"/>
    </source>
</evidence>
<name>A0A225NLT9_9RHOB</name>
<dbReference type="EMBL" id="AQQR01000003">
    <property type="protein sequence ID" value="OWU75037.1"/>
    <property type="molecule type" value="Genomic_DNA"/>
</dbReference>
<dbReference type="PANTHER" id="PTHR30600">
    <property type="entry name" value="CYTOCHROME C PEROXIDASE-RELATED"/>
    <property type="match status" value="1"/>
</dbReference>
<feature type="region of interest" description="Disordered" evidence="5">
    <location>
        <begin position="34"/>
        <end position="58"/>
    </location>
</feature>
<evidence type="ECO:0000256" key="5">
    <source>
        <dbReference type="SAM" id="MobiDB-lite"/>
    </source>
</evidence>
<dbReference type="Gene3D" id="1.10.760.10">
    <property type="entry name" value="Cytochrome c-like domain"/>
    <property type="match status" value="1"/>
</dbReference>
<keyword evidence="6" id="KW-0732">Signal</keyword>
<dbReference type="PROSITE" id="PS51007">
    <property type="entry name" value="CYTC"/>
    <property type="match status" value="1"/>
</dbReference>
<dbReference type="InterPro" id="IPR036909">
    <property type="entry name" value="Cyt_c-like_dom_sf"/>
</dbReference>
<dbReference type="Pfam" id="PF21419">
    <property type="entry name" value="RoxA-like_Cyt-c"/>
    <property type="match status" value="1"/>
</dbReference>
<evidence type="ECO:0000259" key="7">
    <source>
        <dbReference type="PROSITE" id="PS51007"/>
    </source>
</evidence>
<dbReference type="PROSITE" id="PS51257">
    <property type="entry name" value="PROKAR_LIPOPROTEIN"/>
    <property type="match status" value="1"/>
</dbReference>
<keyword evidence="3 4" id="KW-0408">Iron</keyword>
<evidence type="ECO:0000313" key="8">
    <source>
        <dbReference type="EMBL" id="OWU75037.1"/>
    </source>
</evidence>
<dbReference type="InterPro" id="IPR051395">
    <property type="entry name" value="Cytochrome_c_Peroxidase/MauG"/>
</dbReference>
<evidence type="ECO:0000256" key="1">
    <source>
        <dbReference type="ARBA" id="ARBA00022617"/>
    </source>
</evidence>
<comment type="caution">
    <text evidence="8">The sequence shown here is derived from an EMBL/GenBank/DDBJ whole genome shotgun (WGS) entry which is preliminary data.</text>
</comment>
<dbReference type="Proteomes" id="UP000215377">
    <property type="component" value="Unassembled WGS sequence"/>
</dbReference>
<keyword evidence="9" id="KW-1185">Reference proteome</keyword>
<organism evidence="8 9">
    <name type="scientific">Marinibacterium profundimaris</name>
    <dbReference type="NCBI Taxonomy" id="1679460"/>
    <lineage>
        <taxon>Bacteria</taxon>
        <taxon>Pseudomonadati</taxon>
        <taxon>Pseudomonadota</taxon>
        <taxon>Alphaproteobacteria</taxon>
        <taxon>Rhodobacterales</taxon>
        <taxon>Paracoccaceae</taxon>
        <taxon>Marinibacterium</taxon>
    </lineage>
</organism>
<feature type="chain" id="PRO_5012466039" description="Cytochrome c domain-containing protein" evidence="6">
    <location>
        <begin position="20"/>
        <end position="478"/>
    </location>
</feature>
<dbReference type="Pfam" id="PF00034">
    <property type="entry name" value="Cytochrom_C"/>
    <property type="match status" value="1"/>
</dbReference>
<dbReference type="SUPFAM" id="SSF46626">
    <property type="entry name" value="Cytochrome c"/>
    <property type="match status" value="1"/>
</dbReference>
<protein>
    <recommendedName>
        <fullName evidence="7">Cytochrome c domain-containing protein</fullName>
    </recommendedName>
</protein>
<dbReference type="InterPro" id="IPR009056">
    <property type="entry name" value="Cyt_c-like_dom"/>
</dbReference>
<dbReference type="OrthoDB" id="417271at2"/>
<evidence type="ECO:0000256" key="4">
    <source>
        <dbReference type="PROSITE-ProRule" id="PRU00433"/>
    </source>
</evidence>
<evidence type="ECO:0000313" key="9">
    <source>
        <dbReference type="Proteomes" id="UP000215377"/>
    </source>
</evidence>
<evidence type="ECO:0000256" key="3">
    <source>
        <dbReference type="ARBA" id="ARBA00023004"/>
    </source>
</evidence>
<keyword evidence="1 4" id="KW-0349">Heme</keyword>